<gene>
    <name evidence="1" type="ORF">KFL_000380385</name>
</gene>
<sequence length="268" mass="29422">MAAAIDRDDRTVDEKIELLALAYRCSEVFSVGDSSSSDTAKRGMPRDTLYRALDALLTENGCEWRSLISGGQAGKLLNTAVQERLEGGERPLDFPSPISANNAARGHVGKALHDISNQKAAQKQLPGSAASTAKLKNQASALVALSASKPSEPFIFSPGCTKRHRNILYREGLVINASNVRAIGKIKQWHAPYRTFDDSQCSPALSDLMRRVGNVESESLVFDVAYQRWLLNRSRHRRVSRRRSPCFPSCQALTTSPRSPCILGLWLG</sequence>
<keyword evidence="2" id="KW-1185">Reference proteome</keyword>
<evidence type="ECO:0000313" key="1">
    <source>
        <dbReference type="EMBL" id="GAQ79808.1"/>
    </source>
</evidence>
<dbReference type="EMBL" id="DF236987">
    <property type="protein sequence ID" value="GAQ79808.1"/>
    <property type="molecule type" value="Genomic_DNA"/>
</dbReference>
<protein>
    <submittedName>
        <fullName evidence="1">Uncharacterized protein</fullName>
    </submittedName>
</protein>
<name>A0A1Y1HVE4_KLENI</name>
<reference evidence="1 2" key="1">
    <citation type="journal article" date="2014" name="Nat. Commun.">
        <title>Klebsormidium flaccidum genome reveals primary factors for plant terrestrial adaptation.</title>
        <authorList>
            <person name="Hori K."/>
            <person name="Maruyama F."/>
            <person name="Fujisawa T."/>
            <person name="Togashi T."/>
            <person name="Yamamoto N."/>
            <person name="Seo M."/>
            <person name="Sato S."/>
            <person name="Yamada T."/>
            <person name="Mori H."/>
            <person name="Tajima N."/>
            <person name="Moriyama T."/>
            <person name="Ikeuchi M."/>
            <person name="Watanabe M."/>
            <person name="Wada H."/>
            <person name="Kobayashi K."/>
            <person name="Saito M."/>
            <person name="Masuda T."/>
            <person name="Sasaki-Sekimoto Y."/>
            <person name="Mashiguchi K."/>
            <person name="Awai K."/>
            <person name="Shimojima M."/>
            <person name="Masuda S."/>
            <person name="Iwai M."/>
            <person name="Nobusawa T."/>
            <person name="Narise T."/>
            <person name="Kondo S."/>
            <person name="Saito H."/>
            <person name="Sato R."/>
            <person name="Murakawa M."/>
            <person name="Ihara Y."/>
            <person name="Oshima-Yamada Y."/>
            <person name="Ohtaka K."/>
            <person name="Satoh M."/>
            <person name="Sonobe K."/>
            <person name="Ishii M."/>
            <person name="Ohtani R."/>
            <person name="Kanamori-Sato M."/>
            <person name="Honoki R."/>
            <person name="Miyazaki D."/>
            <person name="Mochizuki H."/>
            <person name="Umetsu J."/>
            <person name="Higashi K."/>
            <person name="Shibata D."/>
            <person name="Kamiya Y."/>
            <person name="Sato N."/>
            <person name="Nakamura Y."/>
            <person name="Tabata S."/>
            <person name="Ida S."/>
            <person name="Kurokawa K."/>
            <person name="Ohta H."/>
        </authorList>
    </citation>
    <scope>NUCLEOTIDE SEQUENCE [LARGE SCALE GENOMIC DNA]</scope>
    <source>
        <strain evidence="1 2">NIES-2285</strain>
    </source>
</reference>
<dbReference type="Proteomes" id="UP000054558">
    <property type="component" value="Unassembled WGS sequence"/>
</dbReference>
<proteinExistence type="predicted"/>
<accession>A0A1Y1HVE4</accession>
<evidence type="ECO:0000313" key="2">
    <source>
        <dbReference type="Proteomes" id="UP000054558"/>
    </source>
</evidence>
<organism evidence="1 2">
    <name type="scientific">Klebsormidium nitens</name>
    <name type="common">Green alga</name>
    <name type="synonym">Ulothrix nitens</name>
    <dbReference type="NCBI Taxonomy" id="105231"/>
    <lineage>
        <taxon>Eukaryota</taxon>
        <taxon>Viridiplantae</taxon>
        <taxon>Streptophyta</taxon>
        <taxon>Klebsormidiophyceae</taxon>
        <taxon>Klebsormidiales</taxon>
        <taxon>Klebsormidiaceae</taxon>
        <taxon>Klebsormidium</taxon>
    </lineage>
</organism>
<dbReference type="AlphaFoldDB" id="A0A1Y1HVE4"/>